<name>A0A388JV14_CHABU</name>
<reference evidence="2 3" key="1">
    <citation type="journal article" date="2018" name="Cell">
        <title>The Chara Genome: Secondary Complexity and Implications for Plant Terrestrialization.</title>
        <authorList>
            <person name="Nishiyama T."/>
            <person name="Sakayama H."/>
            <person name="Vries J.D."/>
            <person name="Buschmann H."/>
            <person name="Saint-Marcoux D."/>
            <person name="Ullrich K.K."/>
            <person name="Haas F.B."/>
            <person name="Vanderstraeten L."/>
            <person name="Becker D."/>
            <person name="Lang D."/>
            <person name="Vosolsobe S."/>
            <person name="Rombauts S."/>
            <person name="Wilhelmsson P.K.I."/>
            <person name="Janitza P."/>
            <person name="Kern R."/>
            <person name="Heyl A."/>
            <person name="Rumpler F."/>
            <person name="Villalobos L.I.A.C."/>
            <person name="Clay J.M."/>
            <person name="Skokan R."/>
            <person name="Toyoda A."/>
            <person name="Suzuki Y."/>
            <person name="Kagoshima H."/>
            <person name="Schijlen E."/>
            <person name="Tajeshwar N."/>
            <person name="Catarino B."/>
            <person name="Hetherington A.J."/>
            <person name="Saltykova A."/>
            <person name="Bonnot C."/>
            <person name="Breuninger H."/>
            <person name="Symeonidi A."/>
            <person name="Radhakrishnan G.V."/>
            <person name="Van Nieuwerburgh F."/>
            <person name="Deforce D."/>
            <person name="Chang C."/>
            <person name="Karol K.G."/>
            <person name="Hedrich R."/>
            <person name="Ulvskov P."/>
            <person name="Glockner G."/>
            <person name="Delwiche C.F."/>
            <person name="Petrasek J."/>
            <person name="Van de Peer Y."/>
            <person name="Friml J."/>
            <person name="Beilby M."/>
            <person name="Dolan L."/>
            <person name="Kohara Y."/>
            <person name="Sugano S."/>
            <person name="Fujiyama A."/>
            <person name="Delaux P.-M."/>
            <person name="Quint M."/>
            <person name="TheiBen G."/>
            <person name="Hagemann M."/>
            <person name="Harholt J."/>
            <person name="Dunand C."/>
            <person name="Zachgo S."/>
            <person name="Langdale J."/>
            <person name="Maumus F."/>
            <person name="Straeten D.V.D."/>
            <person name="Gould S.B."/>
            <person name="Rensing S.A."/>
        </authorList>
    </citation>
    <scope>NUCLEOTIDE SEQUENCE [LARGE SCALE GENOMIC DNA]</scope>
    <source>
        <strain evidence="2 3">S276</strain>
    </source>
</reference>
<dbReference type="GO" id="GO:0005634">
    <property type="term" value="C:nucleus"/>
    <property type="evidence" value="ECO:0007669"/>
    <property type="project" value="TreeGrafter"/>
</dbReference>
<dbReference type="GO" id="GO:0005737">
    <property type="term" value="C:cytoplasm"/>
    <property type="evidence" value="ECO:0007669"/>
    <property type="project" value="TreeGrafter"/>
</dbReference>
<dbReference type="InterPro" id="IPR003226">
    <property type="entry name" value="MYG1_exonuclease"/>
</dbReference>
<evidence type="ECO:0000313" key="2">
    <source>
        <dbReference type="EMBL" id="GBG61593.1"/>
    </source>
</evidence>
<dbReference type="OMA" id="HINIETR"/>
<accession>A0A388JV14</accession>
<gene>
    <name evidence="2" type="ORF">CBR_g22390</name>
</gene>
<evidence type="ECO:0000313" key="3">
    <source>
        <dbReference type="Proteomes" id="UP000265515"/>
    </source>
</evidence>
<comment type="similarity">
    <text evidence="1">Belongs to the MYG1 family.</text>
</comment>
<proteinExistence type="inferred from homology"/>
<dbReference type="Pfam" id="PF03690">
    <property type="entry name" value="MYG1_exonuc"/>
    <property type="match status" value="1"/>
</dbReference>
<protein>
    <recommendedName>
        <fullName evidence="4">Metal-dependent protein hydrolase</fullName>
    </recommendedName>
</protein>
<comment type="caution">
    <text evidence="2">The sequence shown here is derived from an EMBL/GenBank/DDBJ whole genome shotgun (WGS) entry which is preliminary data.</text>
</comment>
<dbReference type="PANTHER" id="PTHR11215">
    <property type="entry name" value="METAL DEPENDENT HYDROLASE - RELATED"/>
    <property type="match status" value="1"/>
</dbReference>
<evidence type="ECO:0008006" key="4">
    <source>
        <dbReference type="Google" id="ProtNLM"/>
    </source>
</evidence>
<organism evidence="2 3">
    <name type="scientific">Chara braunii</name>
    <name type="common">Braun's stonewort</name>
    <dbReference type="NCBI Taxonomy" id="69332"/>
    <lineage>
        <taxon>Eukaryota</taxon>
        <taxon>Viridiplantae</taxon>
        <taxon>Streptophyta</taxon>
        <taxon>Charophyceae</taxon>
        <taxon>Charales</taxon>
        <taxon>Characeae</taxon>
        <taxon>Chara</taxon>
    </lineage>
</organism>
<keyword evidence="3" id="KW-1185">Reference proteome</keyword>
<dbReference type="Gramene" id="GBG61593">
    <property type="protein sequence ID" value="GBG61593"/>
    <property type="gene ID" value="CBR_g22390"/>
</dbReference>
<dbReference type="OrthoDB" id="10265310at2759"/>
<dbReference type="AlphaFoldDB" id="A0A388JV14"/>
<dbReference type="STRING" id="69332.A0A388JV14"/>
<sequence length="421" mass="47069">METMLSPAAAVRALVKSIPSLTYMLYPLQCLSQPRLQSRCLDVVRAGSTNLHLAAEGKHLVSIARRLAVTGVIPHHSGKSLLRKFCTVASEMVSAAVTKKRIGTHNGSFHCDEALGCFLLRLTDKFRDAEVVRTRNQQILDTLDTVLDVGGVYDPERDRYDHHQGGFHENFGHGFTTKLSSAGLVYKHFGREIVGKELKSLTPEEQEVVYVTVYKHFMEAIDANDNGISQYDTQLQPRYIESTSLPARVSRLNPDWTEENTEARENEGFARAMQLTGQEFLESLRSVGKVWLPARSIVAGCLERRFDAHKSGEILVLDRFCPWKLHLFDLEQETKVDPSIKYCLYQDDRSGSWRVQAVSIGPGKFESRKPLPEAWRSLRDEELSQVADIPGCIFVHTSGFIGGNKSIDGALAMASKALTMS</sequence>
<evidence type="ECO:0000256" key="1">
    <source>
        <dbReference type="ARBA" id="ARBA00010105"/>
    </source>
</evidence>
<dbReference type="EMBL" id="BFEA01000021">
    <property type="protein sequence ID" value="GBG61593.1"/>
    <property type="molecule type" value="Genomic_DNA"/>
</dbReference>
<dbReference type="PANTHER" id="PTHR11215:SF1">
    <property type="entry name" value="MYG1 EXONUCLEASE"/>
    <property type="match status" value="1"/>
</dbReference>
<dbReference type="Proteomes" id="UP000265515">
    <property type="component" value="Unassembled WGS sequence"/>
</dbReference>